<organism evidence="2">
    <name type="scientific">Anguilla anguilla</name>
    <name type="common">European freshwater eel</name>
    <name type="synonym">Muraena anguilla</name>
    <dbReference type="NCBI Taxonomy" id="7936"/>
    <lineage>
        <taxon>Eukaryota</taxon>
        <taxon>Metazoa</taxon>
        <taxon>Chordata</taxon>
        <taxon>Craniata</taxon>
        <taxon>Vertebrata</taxon>
        <taxon>Euteleostomi</taxon>
        <taxon>Actinopterygii</taxon>
        <taxon>Neopterygii</taxon>
        <taxon>Teleostei</taxon>
        <taxon>Anguilliformes</taxon>
        <taxon>Anguillidae</taxon>
        <taxon>Anguilla</taxon>
    </lineage>
</organism>
<reference evidence="2" key="2">
    <citation type="journal article" date="2015" name="Fish Shellfish Immunol.">
        <title>Early steps in the European eel (Anguilla anguilla)-Vibrio vulnificus interaction in the gills: Role of the RtxA13 toxin.</title>
        <authorList>
            <person name="Callol A."/>
            <person name="Pajuelo D."/>
            <person name="Ebbesson L."/>
            <person name="Teles M."/>
            <person name="MacKenzie S."/>
            <person name="Amaro C."/>
        </authorList>
    </citation>
    <scope>NUCLEOTIDE SEQUENCE</scope>
</reference>
<dbReference type="AlphaFoldDB" id="A0A0E9SIX5"/>
<accession>A0A0E9SIX5</accession>
<feature type="compositionally biased region" description="Basic and acidic residues" evidence="1">
    <location>
        <begin position="12"/>
        <end position="25"/>
    </location>
</feature>
<dbReference type="EMBL" id="GBXM01067341">
    <property type="protein sequence ID" value="JAH41236.1"/>
    <property type="molecule type" value="Transcribed_RNA"/>
</dbReference>
<feature type="compositionally biased region" description="Polar residues" evidence="1">
    <location>
        <begin position="1"/>
        <end position="10"/>
    </location>
</feature>
<sequence length="55" mass="5834">MHVTGASTSHQTHHDGREVHAGDSVHDDEDPGVGQVVEAVVQPQGNMKTSSCRSK</sequence>
<name>A0A0E9SIX5_ANGAN</name>
<reference evidence="2" key="1">
    <citation type="submission" date="2014-11" db="EMBL/GenBank/DDBJ databases">
        <authorList>
            <person name="Amaro Gonzalez C."/>
        </authorList>
    </citation>
    <scope>NUCLEOTIDE SEQUENCE</scope>
</reference>
<feature type="region of interest" description="Disordered" evidence="1">
    <location>
        <begin position="1"/>
        <end position="55"/>
    </location>
</feature>
<protein>
    <submittedName>
        <fullName evidence="2">Uncharacterized protein</fullName>
    </submittedName>
</protein>
<evidence type="ECO:0000313" key="2">
    <source>
        <dbReference type="EMBL" id="JAH41236.1"/>
    </source>
</evidence>
<evidence type="ECO:0000256" key="1">
    <source>
        <dbReference type="SAM" id="MobiDB-lite"/>
    </source>
</evidence>
<proteinExistence type="predicted"/>
<feature type="compositionally biased region" description="Polar residues" evidence="1">
    <location>
        <begin position="43"/>
        <end position="55"/>
    </location>
</feature>